<evidence type="ECO:0000313" key="2">
    <source>
        <dbReference type="EMBL" id="MFC3661133.1"/>
    </source>
</evidence>
<feature type="transmembrane region" description="Helical" evidence="1">
    <location>
        <begin position="105"/>
        <end position="131"/>
    </location>
</feature>
<feature type="transmembrane region" description="Helical" evidence="1">
    <location>
        <begin position="58"/>
        <end position="81"/>
    </location>
</feature>
<proteinExistence type="predicted"/>
<dbReference type="EMBL" id="JBHRYF010000011">
    <property type="protein sequence ID" value="MFC3661133.1"/>
    <property type="molecule type" value="Genomic_DNA"/>
</dbReference>
<keyword evidence="1" id="KW-0472">Membrane</keyword>
<evidence type="ECO:0008006" key="4">
    <source>
        <dbReference type="Google" id="ProtNLM"/>
    </source>
</evidence>
<protein>
    <recommendedName>
        <fullName evidence="4">DUF202 domain-containing protein</fullName>
    </recommendedName>
</protein>
<sequence length="135" mass="13917">MKGPSGGTQWHAEETYKGLIQIALSCLRFGIFANGGAAVALLAFIGKENQTAITISSVKAAMVVFIVGVTLGGLAHLTAYLTQLRLYGESALGDEQRGPWRHNNFLTATIVLGAGSVIAFAVGSLCGVAAIQAAP</sequence>
<evidence type="ECO:0000256" key="1">
    <source>
        <dbReference type="SAM" id="Phobius"/>
    </source>
</evidence>
<name>A0ABV7UWN2_9GAMM</name>
<gene>
    <name evidence="2" type="ORF">ACFOM9_13780</name>
</gene>
<organism evidence="2 3">
    <name type="scientific">Luteimonas notoginsengisoli</name>
    <dbReference type="NCBI Taxonomy" id="1578200"/>
    <lineage>
        <taxon>Bacteria</taxon>
        <taxon>Pseudomonadati</taxon>
        <taxon>Pseudomonadota</taxon>
        <taxon>Gammaproteobacteria</taxon>
        <taxon>Lysobacterales</taxon>
        <taxon>Lysobacteraceae</taxon>
        <taxon>Luteimonas</taxon>
    </lineage>
</organism>
<comment type="caution">
    <text evidence="2">The sequence shown here is derived from an EMBL/GenBank/DDBJ whole genome shotgun (WGS) entry which is preliminary data.</text>
</comment>
<feature type="transmembrane region" description="Helical" evidence="1">
    <location>
        <begin position="20"/>
        <end position="46"/>
    </location>
</feature>
<keyword evidence="1" id="KW-1133">Transmembrane helix</keyword>
<dbReference type="Proteomes" id="UP001595724">
    <property type="component" value="Unassembled WGS sequence"/>
</dbReference>
<reference evidence="3" key="1">
    <citation type="journal article" date="2019" name="Int. J. Syst. Evol. Microbiol.">
        <title>The Global Catalogue of Microorganisms (GCM) 10K type strain sequencing project: providing services to taxonomists for standard genome sequencing and annotation.</title>
        <authorList>
            <consortium name="The Broad Institute Genomics Platform"/>
            <consortium name="The Broad Institute Genome Sequencing Center for Infectious Disease"/>
            <person name="Wu L."/>
            <person name="Ma J."/>
        </authorList>
    </citation>
    <scope>NUCLEOTIDE SEQUENCE [LARGE SCALE GENOMIC DNA]</scope>
    <source>
        <strain evidence="3">KCTC 42211</strain>
    </source>
</reference>
<keyword evidence="3" id="KW-1185">Reference proteome</keyword>
<accession>A0ABV7UWN2</accession>
<keyword evidence="1" id="KW-0812">Transmembrane</keyword>
<dbReference type="RefSeq" id="WP_386711998.1">
    <property type="nucleotide sequence ID" value="NZ_JBHRYF010000011.1"/>
</dbReference>
<evidence type="ECO:0000313" key="3">
    <source>
        <dbReference type="Proteomes" id="UP001595724"/>
    </source>
</evidence>